<dbReference type="PANTHER" id="PTHR43788:SF8">
    <property type="entry name" value="DNA-BINDING PROTEIN SMUBP-2"/>
    <property type="match status" value="1"/>
</dbReference>
<accession>A0A2R2MTB4</accession>
<evidence type="ECO:0000256" key="2">
    <source>
        <dbReference type="ARBA" id="ARBA00022801"/>
    </source>
</evidence>
<dbReference type="Proteomes" id="UP000085678">
    <property type="component" value="Unplaced"/>
</dbReference>
<dbReference type="Gene3D" id="1.25.40.10">
    <property type="entry name" value="Tetratricopeptide repeat domain"/>
    <property type="match status" value="1"/>
</dbReference>
<dbReference type="InterPro" id="IPR027417">
    <property type="entry name" value="P-loop_NTPase"/>
</dbReference>
<dbReference type="GO" id="GO:0043139">
    <property type="term" value="F:5'-3' DNA helicase activity"/>
    <property type="evidence" value="ECO:0007669"/>
    <property type="project" value="TreeGrafter"/>
</dbReference>
<dbReference type="RefSeq" id="XP_023933501.1">
    <property type="nucleotide sequence ID" value="XM_024077733.1"/>
</dbReference>
<dbReference type="STRING" id="7574.A0A2R2MTB4"/>
<dbReference type="GO" id="GO:0005524">
    <property type="term" value="F:ATP binding"/>
    <property type="evidence" value="ECO:0007669"/>
    <property type="project" value="UniProtKB-KW"/>
</dbReference>
<evidence type="ECO:0000256" key="4">
    <source>
        <dbReference type="ARBA" id="ARBA00022840"/>
    </source>
</evidence>
<dbReference type="CDD" id="cd18808">
    <property type="entry name" value="SF1_C_Upf1"/>
    <property type="match status" value="1"/>
</dbReference>
<dbReference type="InterPro" id="IPR047187">
    <property type="entry name" value="SF1_C_Upf1"/>
</dbReference>
<dbReference type="PROSITE" id="PS50103">
    <property type="entry name" value="ZF_C3H1"/>
    <property type="match status" value="1"/>
</dbReference>
<dbReference type="InParanoid" id="A0A2R2MTB4"/>
<dbReference type="Gene3D" id="3.40.50.300">
    <property type="entry name" value="P-loop containing nucleotide triphosphate hydrolases"/>
    <property type="match status" value="2"/>
</dbReference>
<name>A0A2R2MTB4_LINAN</name>
<evidence type="ECO:0000256" key="1">
    <source>
        <dbReference type="ARBA" id="ARBA00022741"/>
    </source>
</evidence>
<dbReference type="KEGG" id="lak:106171132"/>
<evidence type="ECO:0000256" key="5">
    <source>
        <dbReference type="PROSITE-ProRule" id="PRU00723"/>
    </source>
</evidence>
<dbReference type="InterPro" id="IPR050534">
    <property type="entry name" value="Coronavir_polyprotein_1ab"/>
</dbReference>
<dbReference type="Pfam" id="PF13087">
    <property type="entry name" value="AAA_12"/>
    <property type="match status" value="1"/>
</dbReference>
<dbReference type="InterPro" id="IPR041679">
    <property type="entry name" value="DNA2/NAM7-like_C"/>
</dbReference>
<keyword evidence="4" id="KW-0067">ATP-binding</keyword>
<organism evidence="7 8">
    <name type="scientific">Lingula anatina</name>
    <name type="common">Brachiopod</name>
    <name type="synonym">Lingula unguis</name>
    <dbReference type="NCBI Taxonomy" id="7574"/>
    <lineage>
        <taxon>Eukaryota</taxon>
        <taxon>Metazoa</taxon>
        <taxon>Spiralia</taxon>
        <taxon>Lophotrochozoa</taxon>
        <taxon>Brachiopoda</taxon>
        <taxon>Linguliformea</taxon>
        <taxon>Lingulata</taxon>
        <taxon>Lingulida</taxon>
        <taxon>Linguloidea</taxon>
        <taxon>Lingulidae</taxon>
        <taxon>Lingula</taxon>
    </lineage>
</organism>
<evidence type="ECO:0000259" key="6">
    <source>
        <dbReference type="PROSITE" id="PS50103"/>
    </source>
</evidence>
<sequence length="1512" mass="172588">MEKHERNLLRYLEDGKRQSLRQLSEGIKYANQIINKEKLSIQSRETLSFFQKLAELHKMRANRYKNQAEIDSDLSVALSAYEDLFKASCILGFWDKSLASDRKCVLPLISGQLTKSQGQPAVFARAKQMLKKLEECGRKTLIEGDKAGAMFIYQDAAELGKYLLHLQKECPDTQQLAAKCHVSYAEILYNMGFDKESCQEKGHHLETALKACTDGIEIIQSKCMDYGANGHMGQLHFWKANVLRCQKKYSEAMDAVNLAIECDSKNEDFLNDLKYSILEECQEFCFTETHESEAFSEEIPDLASSEKEYSSIMSEKLVDTRTYANVTSGLSRENLSRSDSIASLSSVTSLVKIPGVNLDPAEPVSSACAVASSEVPSVQEKEFRKFQIFETCGQCYKEDHKRLVARQKNKCEKRNHTWNPVFVCKDNVEPSCQYVQIRKPHTQTYFTPRLCKYLNTKWGCIKKACNYAHSKQEMLVWRWMKRNQVSELTDALQASERYFQTVKQCPRSPSKKPSIKHVSAKIPVSQAHFYECGVCCKKWKHRSEFDKHLNSEKHLQQLRASQSWTHRCPPDAQQYTLCDQHISNKSCQYSNVVSQYNFCQHAHSREELKEWEERKRENKAFHSLKKEEHRDFYELYKNILHCQTKPNELKELVTDTCVPGVKVEVKPSLGSTTGPMELHQQHQVQEGRTLQWNFQVKIKDKTKRLQKVYLLRDRFRSHFHFINKSENAQVIQFNSDSGSKYVFGVEFTSHGQQGAFDQWLILDFGDRPVLRMVLKVDAETDACKFNTEDVSQAGSTCSLRLRQPTCMNCDAEDGSDETESSVFEELAAKYPIVDWPLCYSHSGKINFFSYKSMMHTYLEEQKRKEMDIVHGKATILSLKLHKQLPVKIHESKHETDGCIFGEVKQDLCDLEPALCQLLLTAVSKVYLQPDKEINTGHICKATVLNYADYLATGTPRKALYIRMSQKCATRLKLEGDVATLRMQFVFNTTLFDLMHQSLERTQNCLLFPDWNVPMAAVLPGKLRCKPNELSEEKRKCIEHILCQAPGNQHVSPFVVTGPSGSGKSFTIQQAIALLAKDMKRKVLICCKKSSDVDAYVMDLDRRISGGMLPYTSRPLRILGLSSPVCLQPEVVQYCSQHPSPTQKEVDEHRIIVTTLTASLLLRKDVNKFPAFTHVIIDGMDKANETESIIPLMYAECTQTIVVLTVDPMMCVSPSVHVTPRSTSQNELSHFLTDRLKMLQENENQMYLFPLKRLSGKSFDIIHFLSNAFYDGKLEVENEYPGSPSALSFYYKRGLETPQGLSYFNEAEAKEVFEVAQEIAAFSEDIAVISPFLAQVNLLEKYFDGLPKPIREKVTILSPESVPGTQFESTLLSTVRTPRYVTGPVDFGSLEERKTLNSVFACARLHIVVFGDPFLLSKANQNDVWKHYFRICDEKGTLSPEDLCFEKIDNLQMFTQPCAKYKPPVIKGKRKKLSHDGISADKGVLSDSEGDFGEIGTEPDSLAEKVYQHWAYM</sequence>
<feature type="zinc finger region" description="C3H1-type" evidence="5">
    <location>
        <begin position="445"/>
        <end position="472"/>
    </location>
</feature>
<keyword evidence="5" id="KW-0479">Metal-binding</keyword>
<proteinExistence type="predicted"/>
<keyword evidence="2" id="KW-0378">Hydrolase</keyword>
<dbReference type="InterPro" id="IPR013087">
    <property type="entry name" value="Znf_C2H2_type"/>
</dbReference>
<dbReference type="PANTHER" id="PTHR43788">
    <property type="entry name" value="DNA2/NAM7 HELICASE FAMILY MEMBER"/>
    <property type="match status" value="1"/>
</dbReference>
<keyword evidence="5" id="KW-0862">Zinc</keyword>
<keyword evidence="3 8" id="KW-0347">Helicase</keyword>
<keyword evidence="7" id="KW-1185">Reference proteome</keyword>
<reference evidence="8" key="1">
    <citation type="submission" date="2025-08" db="UniProtKB">
        <authorList>
            <consortium name="RefSeq"/>
        </authorList>
    </citation>
    <scope>IDENTIFICATION</scope>
    <source>
        <tissue evidence="8">Gonads</tissue>
    </source>
</reference>
<dbReference type="GO" id="GO:0008270">
    <property type="term" value="F:zinc ion binding"/>
    <property type="evidence" value="ECO:0007669"/>
    <property type="project" value="UniProtKB-KW"/>
</dbReference>
<evidence type="ECO:0000313" key="8">
    <source>
        <dbReference type="RefSeq" id="XP_023933501.1"/>
    </source>
</evidence>
<dbReference type="GeneID" id="106171132"/>
<dbReference type="GO" id="GO:0016787">
    <property type="term" value="F:hydrolase activity"/>
    <property type="evidence" value="ECO:0007669"/>
    <property type="project" value="UniProtKB-KW"/>
</dbReference>
<dbReference type="PROSITE" id="PS00028">
    <property type="entry name" value="ZINC_FINGER_C2H2_1"/>
    <property type="match status" value="1"/>
</dbReference>
<dbReference type="SUPFAM" id="SSF52540">
    <property type="entry name" value="P-loop containing nucleoside triphosphate hydrolases"/>
    <property type="match status" value="1"/>
</dbReference>
<feature type="domain" description="C3H1-type" evidence="6">
    <location>
        <begin position="445"/>
        <end position="472"/>
    </location>
</feature>
<keyword evidence="1" id="KW-0547">Nucleotide-binding</keyword>
<dbReference type="InterPro" id="IPR000571">
    <property type="entry name" value="Znf_CCCH"/>
</dbReference>
<evidence type="ECO:0000256" key="3">
    <source>
        <dbReference type="ARBA" id="ARBA00022806"/>
    </source>
</evidence>
<gene>
    <name evidence="8" type="primary">LOC106171132</name>
</gene>
<dbReference type="SUPFAM" id="SSF48452">
    <property type="entry name" value="TPR-like"/>
    <property type="match status" value="1"/>
</dbReference>
<evidence type="ECO:0000313" key="7">
    <source>
        <dbReference type="Proteomes" id="UP000085678"/>
    </source>
</evidence>
<protein>
    <submittedName>
        <fullName evidence="8">Probable helicase with zinc finger domain</fullName>
    </submittedName>
</protein>
<keyword evidence="5" id="KW-0863">Zinc-finger</keyword>
<dbReference type="InterPro" id="IPR011990">
    <property type="entry name" value="TPR-like_helical_dom_sf"/>
</dbReference>